<name>A0AAV5W3Z3_9BILA</name>
<dbReference type="EMBL" id="BTSY01000004">
    <property type="protein sequence ID" value="GMT25418.1"/>
    <property type="molecule type" value="Genomic_DNA"/>
</dbReference>
<sequence>MRFLLVLLFVIQAAAEDLQCYKGDVMTIREVTCESPNNACAIVHPDTQQVVRSCWKQGDRGCVVGKCNIGLNKTEICCCTGNLCNRYRPKGATSISFFLPLFLIPTIFLI</sequence>
<dbReference type="Proteomes" id="UP001432322">
    <property type="component" value="Unassembled WGS sequence"/>
</dbReference>
<keyword evidence="1" id="KW-0732">Signal</keyword>
<reference evidence="2" key="1">
    <citation type="submission" date="2023-10" db="EMBL/GenBank/DDBJ databases">
        <title>Genome assembly of Pristionchus species.</title>
        <authorList>
            <person name="Yoshida K."/>
            <person name="Sommer R.J."/>
        </authorList>
    </citation>
    <scope>NUCLEOTIDE SEQUENCE</scope>
    <source>
        <strain evidence="2">RS5133</strain>
    </source>
</reference>
<feature type="signal peptide" evidence="1">
    <location>
        <begin position="1"/>
        <end position="15"/>
    </location>
</feature>
<evidence type="ECO:0000313" key="2">
    <source>
        <dbReference type="EMBL" id="GMT25418.1"/>
    </source>
</evidence>
<proteinExistence type="predicted"/>
<gene>
    <name evidence="2" type="ORF">PFISCL1PPCAC_16715</name>
</gene>
<dbReference type="SUPFAM" id="SSF57302">
    <property type="entry name" value="Snake toxin-like"/>
    <property type="match status" value="1"/>
</dbReference>
<evidence type="ECO:0000256" key="1">
    <source>
        <dbReference type="SAM" id="SignalP"/>
    </source>
</evidence>
<protein>
    <submittedName>
        <fullName evidence="2">Uncharacterized protein</fullName>
    </submittedName>
</protein>
<feature type="chain" id="PRO_5043551652" evidence="1">
    <location>
        <begin position="16"/>
        <end position="110"/>
    </location>
</feature>
<keyword evidence="3" id="KW-1185">Reference proteome</keyword>
<dbReference type="Gene3D" id="2.10.60.10">
    <property type="entry name" value="CD59"/>
    <property type="match status" value="1"/>
</dbReference>
<dbReference type="GO" id="GO:0098552">
    <property type="term" value="C:side of membrane"/>
    <property type="evidence" value="ECO:0007669"/>
    <property type="project" value="UniProtKB-KW"/>
</dbReference>
<comment type="caution">
    <text evidence="2">The sequence shown here is derived from an EMBL/GenBank/DDBJ whole genome shotgun (WGS) entry which is preliminary data.</text>
</comment>
<organism evidence="2 3">
    <name type="scientific">Pristionchus fissidentatus</name>
    <dbReference type="NCBI Taxonomy" id="1538716"/>
    <lineage>
        <taxon>Eukaryota</taxon>
        <taxon>Metazoa</taxon>
        <taxon>Ecdysozoa</taxon>
        <taxon>Nematoda</taxon>
        <taxon>Chromadorea</taxon>
        <taxon>Rhabditida</taxon>
        <taxon>Rhabditina</taxon>
        <taxon>Diplogasteromorpha</taxon>
        <taxon>Diplogasteroidea</taxon>
        <taxon>Neodiplogasteridae</taxon>
        <taxon>Pristionchus</taxon>
    </lineage>
</organism>
<dbReference type="AlphaFoldDB" id="A0AAV5W3Z3"/>
<accession>A0AAV5W3Z3</accession>
<evidence type="ECO:0000313" key="3">
    <source>
        <dbReference type="Proteomes" id="UP001432322"/>
    </source>
</evidence>
<dbReference type="InterPro" id="IPR045860">
    <property type="entry name" value="Snake_toxin-like_sf"/>
</dbReference>